<dbReference type="RefSeq" id="WP_202858092.1">
    <property type="nucleotide sequence ID" value="NZ_JAEUGD010000064.1"/>
</dbReference>
<name>A0A937G104_9BACT</name>
<dbReference type="Proteomes" id="UP000614216">
    <property type="component" value="Unassembled WGS sequence"/>
</dbReference>
<comment type="caution">
    <text evidence="1">The sequence shown here is derived from an EMBL/GenBank/DDBJ whole genome shotgun (WGS) entry which is preliminary data.</text>
</comment>
<organism evidence="1 2">
    <name type="scientific">Fulvivirga marina</name>
    <dbReference type="NCBI Taxonomy" id="2494733"/>
    <lineage>
        <taxon>Bacteria</taxon>
        <taxon>Pseudomonadati</taxon>
        <taxon>Bacteroidota</taxon>
        <taxon>Cytophagia</taxon>
        <taxon>Cytophagales</taxon>
        <taxon>Fulvivirgaceae</taxon>
        <taxon>Fulvivirga</taxon>
    </lineage>
</organism>
<reference evidence="1" key="1">
    <citation type="submission" date="2021-01" db="EMBL/GenBank/DDBJ databases">
        <title>Fulvivirga kasyanovii gen. nov., sp nov., a novel member of the phylum Bacteroidetes isolated from seawater in a mussel farm.</title>
        <authorList>
            <person name="Zhao L.-H."/>
            <person name="Wang Z.-J."/>
        </authorList>
    </citation>
    <scope>NUCLEOTIDE SEQUENCE</scope>
    <source>
        <strain evidence="1">29W222</strain>
    </source>
</reference>
<dbReference type="AlphaFoldDB" id="A0A937G104"/>
<keyword evidence="2" id="KW-1185">Reference proteome</keyword>
<evidence type="ECO:0000313" key="2">
    <source>
        <dbReference type="Proteomes" id="UP000614216"/>
    </source>
</evidence>
<accession>A0A937G104</accession>
<sequence>MTGQTITLNGKLCLALPSKVASIQSGQLFKTREDDTIYKAYKVERGELIAKKIKEKGTHRFPITKTNLMVII</sequence>
<protein>
    <submittedName>
        <fullName evidence="1">Uncharacterized protein</fullName>
    </submittedName>
</protein>
<evidence type="ECO:0000313" key="1">
    <source>
        <dbReference type="EMBL" id="MBL6448557.1"/>
    </source>
</evidence>
<dbReference type="EMBL" id="JAEUGD010000064">
    <property type="protein sequence ID" value="MBL6448557.1"/>
    <property type="molecule type" value="Genomic_DNA"/>
</dbReference>
<gene>
    <name evidence="1" type="ORF">JMN32_19760</name>
</gene>
<proteinExistence type="predicted"/>